<keyword evidence="7" id="KW-0653">Protein transport</keyword>
<keyword evidence="10" id="KW-1185">Reference proteome</keyword>
<sequence>MQFHRVQRSRAQVPIVPMIDILFILLVFFIVSTTFKKPRDVLQIEFPTVNEIASEKVTDTRSVIAVDALGNITLDTLAVPEGLLETYLNAFQKQNPGRKLELEADRRLPLERLLKIWDALGKAGIPIKEVPARIKVGSE</sequence>
<evidence type="ECO:0000313" key="9">
    <source>
        <dbReference type="EMBL" id="MFD2255088.1"/>
    </source>
</evidence>
<evidence type="ECO:0000313" key="10">
    <source>
        <dbReference type="Proteomes" id="UP001597375"/>
    </source>
</evidence>
<organism evidence="9 10">
    <name type="scientific">Luteolibacter algae</name>
    <dbReference type="NCBI Taxonomy" id="454151"/>
    <lineage>
        <taxon>Bacteria</taxon>
        <taxon>Pseudomonadati</taxon>
        <taxon>Verrucomicrobiota</taxon>
        <taxon>Verrucomicrobiia</taxon>
        <taxon>Verrucomicrobiales</taxon>
        <taxon>Verrucomicrobiaceae</taxon>
        <taxon>Luteolibacter</taxon>
    </lineage>
</organism>
<comment type="similarity">
    <text evidence="2 7">Belongs to the ExbD/TolR family.</text>
</comment>
<protein>
    <submittedName>
        <fullName evidence="9">ExbD/TolR family protein</fullName>
    </submittedName>
</protein>
<evidence type="ECO:0000256" key="4">
    <source>
        <dbReference type="ARBA" id="ARBA00022692"/>
    </source>
</evidence>
<keyword evidence="4 7" id="KW-0812">Transmembrane</keyword>
<dbReference type="EMBL" id="JBHUIT010000001">
    <property type="protein sequence ID" value="MFD2255088.1"/>
    <property type="molecule type" value="Genomic_DNA"/>
</dbReference>
<dbReference type="Proteomes" id="UP001597375">
    <property type="component" value="Unassembled WGS sequence"/>
</dbReference>
<keyword evidence="3" id="KW-1003">Cell membrane</keyword>
<evidence type="ECO:0000256" key="3">
    <source>
        <dbReference type="ARBA" id="ARBA00022475"/>
    </source>
</evidence>
<accession>A0ABW5D228</accession>
<dbReference type="Pfam" id="PF02472">
    <property type="entry name" value="ExbD"/>
    <property type="match status" value="1"/>
</dbReference>
<proteinExistence type="inferred from homology"/>
<feature type="transmembrane region" description="Helical" evidence="8">
    <location>
        <begin position="12"/>
        <end position="31"/>
    </location>
</feature>
<evidence type="ECO:0000256" key="1">
    <source>
        <dbReference type="ARBA" id="ARBA00004162"/>
    </source>
</evidence>
<keyword evidence="6 8" id="KW-0472">Membrane</keyword>
<comment type="caution">
    <text evidence="9">The sequence shown here is derived from an EMBL/GenBank/DDBJ whole genome shotgun (WGS) entry which is preliminary data.</text>
</comment>
<dbReference type="RefSeq" id="WP_386817750.1">
    <property type="nucleotide sequence ID" value="NZ_JBHUIT010000001.1"/>
</dbReference>
<dbReference type="PANTHER" id="PTHR30558">
    <property type="entry name" value="EXBD MEMBRANE COMPONENT OF PMF-DRIVEN MACROMOLECULE IMPORT SYSTEM"/>
    <property type="match status" value="1"/>
</dbReference>
<reference evidence="10" key="1">
    <citation type="journal article" date="2019" name="Int. J. Syst. Evol. Microbiol.">
        <title>The Global Catalogue of Microorganisms (GCM) 10K type strain sequencing project: providing services to taxonomists for standard genome sequencing and annotation.</title>
        <authorList>
            <consortium name="The Broad Institute Genomics Platform"/>
            <consortium name="The Broad Institute Genome Sequencing Center for Infectious Disease"/>
            <person name="Wu L."/>
            <person name="Ma J."/>
        </authorList>
    </citation>
    <scope>NUCLEOTIDE SEQUENCE [LARGE SCALE GENOMIC DNA]</scope>
    <source>
        <strain evidence="10">CGMCC 4.7106</strain>
    </source>
</reference>
<dbReference type="Gene3D" id="3.30.420.270">
    <property type="match status" value="1"/>
</dbReference>
<keyword evidence="7" id="KW-0813">Transport</keyword>
<evidence type="ECO:0000256" key="8">
    <source>
        <dbReference type="SAM" id="Phobius"/>
    </source>
</evidence>
<dbReference type="InterPro" id="IPR003400">
    <property type="entry name" value="ExbD"/>
</dbReference>
<dbReference type="PANTHER" id="PTHR30558:SF3">
    <property type="entry name" value="BIOPOLYMER TRANSPORT PROTEIN EXBD-RELATED"/>
    <property type="match status" value="1"/>
</dbReference>
<gene>
    <name evidence="9" type="ORF">ACFSSA_00230</name>
</gene>
<evidence type="ECO:0000256" key="7">
    <source>
        <dbReference type="RuleBase" id="RU003879"/>
    </source>
</evidence>
<keyword evidence="5 8" id="KW-1133">Transmembrane helix</keyword>
<evidence type="ECO:0000256" key="6">
    <source>
        <dbReference type="ARBA" id="ARBA00023136"/>
    </source>
</evidence>
<name>A0ABW5D228_9BACT</name>
<comment type="subcellular location">
    <subcellularLocation>
        <location evidence="1">Cell membrane</location>
        <topology evidence="1">Single-pass membrane protein</topology>
    </subcellularLocation>
    <subcellularLocation>
        <location evidence="7">Cell membrane</location>
        <topology evidence="7">Single-pass type II membrane protein</topology>
    </subcellularLocation>
</comment>
<evidence type="ECO:0000256" key="2">
    <source>
        <dbReference type="ARBA" id="ARBA00005811"/>
    </source>
</evidence>
<evidence type="ECO:0000256" key="5">
    <source>
        <dbReference type="ARBA" id="ARBA00022989"/>
    </source>
</evidence>